<dbReference type="InterPro" id="IPR013216">
    <property type="entry name" value="Methyltransf_11"/>
</dbReference>
<evidence type="ECO:0000313" key="5">
    <source>
        <dbReference type="RefSeq" id="XP_041432411.1"/>
    </source>
</evidence>
<evidence type="ECO:0000313" key="3">
    <source>
        <dbReference type="RefSeq" id="XP_018091733.1"/>
    </source>
</evidence>
<dbReference type="RefSeq" id="XP_041432410.1">
    <property type="nucleotide sequence ID" value="XM_041576476.1"/>
</dbReference>
<dbReference type="PANTHER" id="PTHR44942">
    <property type="entry name" value="METHYLTRANSF_11 DOMAIN-CONTAINING PROTEIN"/>
    <property type="match status" value="1"/>
</dbReference>
<name>A0A1L8EX65_XENLA</name>
<keyword evidence="3 4" id="KW-0489">Methyltransferase</keyword>
<dbReference type="Gene3D" id="3.40.50.150">
    <property type="entry name" value="Vaccinia Virus protein VP39"/>
    <property type="match status" value="1"/>
</dbReference>
<dbReference type="STRING" id="8355.A0A1L8EX65"/>
<dbReference type="PANTHER" id="PTHR44942:SF12">
    <property type="entry name" value="S-ADENOSYLMETHIONINE-DEPENDENT METHYLTRANSFERASE CRG1 ISOFORM X2-RELATED"/>
    <property type="match status" value="1"/>
</dbReference>
<dbReference type="RefSeq" id="XP_018091733.1">
    <property type="nucleotide sequence ID" value="XM_018236244.2"/>
</dbReference>
<dbReference type="PaxDb" id="8355-A0A1L8EX65"/>
<reference evidence="3 4" key="1">
    <citation type="submission" date="2025-04" db="UniProtKB">
        <authorList>
            <consortium name="RefSeq"/>
        </authorList>
    </citation>
    <scope>IDENTIFICATION</scope>
    <source>
        <strain evidence="3 4">J_2021</strain>
        <tissue evidence="3 4">Erythrocytes</tissue>
    </source>
</reference>
<protein>
    <submittedName>
        <fullName evidence="3 4">Methyltransferase DDB_G0268948</fullName>
    </submittedName>
</protein>
<dbReference type="Proteomes" id="UP000186698">
    <property type="component" value="Chromosome 9_10L"/>
</dbReference>
<evidence type="ECO:0000313" key="2">
    <source>
        <dbReference type="Proteomes" id="UP000186698"/>
    </source>
</evidence>
<proteinExistence type="predicted"/>
<dbReference type="OrthoDB" id="506498at2759"/>
<dbReference type="AGR" id="Xenbase:XB-GENE-6487101"/>
<dbReference type="AlphaFoldDB" id="A0A1L8EX65"/>
<evidence type="ECO:0000313" key="6">
    <source>
        <dbReference type="Xenbase" id="XB-GENE-6487101"/>
    </source>
</evidence>
<organism evidence="2 5">
    <name type="scientific">Xenopus laevis</name>
    <name type="common">African clawed frog</name>
    <dbReference type="NCBI Taxonomy" id="8355"/>
    <lineage>
        <taxon>Eukaryota</taxon>
        <taxon>Metazoa</taxon>
        <taxon>Chordata</taxon>
        <taxon>Craniata</taxon>
        <taxon>Vertebrata</taxon>
        <taxon>Euteleostomi</taxon>
        <taxon>Amphibia</taxon>
        <taxon>Batrachia</taxon>
        <taxon>Anura</taxon>
        <taxon>Pipoidea</taxon>
        <taxon>Pipidae</taxon>
        <taxon>Xenopodinae</taxon>
        <taxon>Xenopus</taxon>
        <taxon>Xenopus</taxon>
    </lineage>
</organism>
<dbReference type="KEGG" id="xla:108701495"/>
<dbReference type="GO" id="GO:0032259">
    <property type="term" value="P:methylation"/>
    <property type="evidence" value="ECO:0007669"/>
    <property type="project" value="UniProtKB-KW"/>
</dbReference>
<dbReference type="Pfam" id="PF08241">
    <property type="entry name" value="Methyltransf_11"/>
    <property type="match status" value="1"/>
</dbReference>
<accession>A0A1L8EX65</accession>
<sequence>MATRLFEGKLHASHYQKYRISPPQEIQDLILNYLDKRLKKPFGLAVDVGCGTGQSSRSLIPYFQNVLGTDISEAQIEEAKHADGFPNLVYKACAAEELPVQDASVDLITACAAVHWFNIEKFLKEVDRVLKPHGCLAFYTYLPDMEVHYKDRSQQLTQVMKEVQDALSPYVNEKVQLVRSGYKEIFDVIPYTDKQRVENIVSSFSMSLKDVLGLIQTFSMYQTFLKVEPEKAKDLLETTEKRFLEIMQVSSTETIVELQHNYNCVLASKP</sequence>
<dbReference type="GeneID" id="108701495"/>
<dbReference type="OMA" id="FSAVHWF"/>
<dbReference type="SUPFAM" id="SSF53335">
    <property type="entry name" value="S-adenosyl-L-methionine-dependent methyltransferases"/>
    <property type="match status" value="1"/>
</dbReference>
<keyword evidence="3 4" id="KW-0808">Transferase</keyword>
<evidence type="ECO:0000313" key="4">
    <source>
        <dbReference type="RefSeq" id="XP_041432410.1"/>
    </source>
</evidence>
<dbReference type="RefSeq" id="XP_041432411.1">
    <property type="nucleotide sequence ID" value="XM_041576477.1"/>
</dbReference>
<dbReference type="Bgee" id="108701495">
    <property type="expression patterns" value="Expressed in stomach and 19 other cell types or tissues"/>
</dbReference>
<dbReference type="InterPro" id="IPR029063">
    <property type="entry name" value="SAM-dependent_MTases_sf"/>
</dbReference>
<dbReference type="CTD" id="108701495"/>
<dbReference type="InterPro" id="IPR051052">
    <property type="entry name" value="Diverse_substrate_MTase"/>
</dbReference>
<evidence type="ECO:0000259" key="1">
    <source>
        <dbReference type="Pfam" id="PF08241"/>
    </source>
</evidence>
<dbReference type="Xenbase" id="XB-GENE-6487101">
    <property type="gene designation" value="XB5885669.L"/>
</dbReference>
<dbReference type="FunFam" id="3.40.50.150:FF:000370">
    <property type="entry name" value="Si:ch211-93g23.2"/>
    <property type="match status" value="1"/>
</dbReference>
<gene>
    <name evidence="3 4 5 6" type="primary">XB5885669.L</name>
</gene>
<feature type="domain" description="Methyltransferase type 11" evidence="1">
    <location>
        <begin position="46"/>
        <end position="138"/>
    </location>
</feature>
<dbReference type="GO" id="GO:0008757">
    <property type="term" value="F:S-adenosylmethionine-dependent methyltransferase activity"/>
    <property type="evidence" value="ECO:0007669"/>
    <property type="project" value="InterPro"/>
</dbReference>
<keyword evidence="2" id="KW-1185">Reference proteome</keyword>
<dbReference type="CDD" id="cd02440">
    <property type="entry name" value="AdoMet_MTases"/>
    <property type="match status" value="1"/>
</dbReference>